<evidence type="ECO:0000256" key="4">
    <source>
        <dbReference type="ARBA" id="ARBA00023239"/>
    </source>
</evidence>
<dbReference type="STRING" id="76193.A0A194R641"/>
<proteinExistence type="inferred from homology"/>
<dbReference type="GO" id="GO:0005737">
    <property type="term" value="C:cytoplasm"/>
    <property type="evidence" value="ECO:0007669"/>
    <property type="project" value="InterPro"/>
</dbReference>
<evidence type="ECO:0000256" key="7">
    <source>
        <dbReference type="ARBA" id="ARBA00032755"/>
    </source>
</evidence>
<evidence type="ECO:0000256" key="8">
    <source>
        <dbReference type="ARBA" id="ARBA00048791"/>
    </source>
</evidence>
<dbReference type="Pfam" id="PF01791">
    <property type="entry name" value="DeoC"/>
    <property type="match status" value="1"/>
</dbReference>
<gene>
    <name evidence="9" type="ORF">RR48_14970</name>
</gene>
<dbReference type="FunCoup" id="A0A194R641">
    <property type="interactions" value="455"/>
</dbReference>
<dbReference type="GO" id="GO:0016052">
    <property type="term" value="P:carbohydrate catabolic process"/>
    <property type="evidence" value="ECO:0007669"/>
    <property type="project" value="TreeGrafter"/>
</dbReference>
<evidence type="ECO:0000256" key="3">
    <source>
        <dbReference type="ARBA" id="ARBA00012515"/>
    </source>
</evidence>
<dbReference type="EC" id="4.1.2.4" evidence="3"/>
<evidence type="ECO:0000313" key="9">
    <source>
        <dbReference type="EMBL" id="KPJ11331.1"/>
    </source>
</evidence>
<dbReference type="InParanoid" id="A0A194R641"/>
<dbReference type="EMBL" id="KQ460883">
    <property type="protein sequence ID" value="KPJ11331.1"/>
    <property type="molecule type" value="Genomic_DNA"/>
</dbReference>
<evidence type="ECO:0000313" key="10">
    <source>
        <dbReference type="Proteomes" id="UP000053240"/>
    </source>
</evidence>
<dbReference type="InterPro" id="IPR002915">
    <property type="entry name" value="DeoC/FbaB/LacD_aldolase"/>
</dbReference>
<dbReference type="InterPro" id="IPR011343">
    <property type="entry name" value="DeoC"/>
</dbReference>
<reference evidence="9 10" key="1">
    <citation type="journal article" date="2015" name="Nat. Commun.">
        <title>Outbred genome sequencing and CRISPR/Cas9 gene editing in butterflies.</title>
        <authorList>
            <person name="Li X."/>
            <person name="Fan D."/>
            <person name="Zhang W."/>
            <person name="Liu G."/>
            <person name="Zhang L."/>
            <person name="Zhao L."/>
            <person name="Fang X."/>
            <person name="Chen L."/>
            <person name="Dong Y."/>
            <person name="Chen Y."/>
            <person name="Ding Y."/>
            <person name="Zhao R."/>
            <person name="Feng M."/>
            <person name="Zhu Y."/>
            <person name="Feng Y."/>
            <person name="Jiang X."/>
            <person name="Zhu D."/>
            <person name="Xiang H."/>
            <person name="Feng X."/>
            <person name="Li S."/>
            <person name="Wang J."/>
            <person name="Zhang G."/>
            <person name="Kronforst M.R."/>
            <person name="Wang W."/>
        </authorList>
    </citation>
    <scope>NUCLEOTIDE SEQUENCE [LARGE SCALE GENOMIC DNA]</scope>
    <source>
        <strain evidence="9">Ya'a_city_454_Pm</strain>
        <tissue evidence="9">Whole body</tissue>
    </source>
</reference>
<name>A0A194R641_PAPMA</name>
<evidence type="ECO:0000256" key="5">
    <source>
        <dbReference type="ARBA" id="ARBA00023270"/>
    </source>
</evidence>
<protein>
    <recommendedName>
        <fullName evidence="3">deoxyribose-phosphate aldolase</fullName>
        <ecNumber evidence="3">4.1.2.4</ecNumber>
    </recommendedName>
    <alternativeName>
        <fullName evidence="7">2-deoxy-D-ribose 5-phosphate aldolase</fullName>
    </alternativeName>
    <alternativeName>
        <fullName evidence="6">Phosphodeoxyriboaldolase</fullName>
    </alternativeName>
</protein>
<comment type="catalytic activity">
    <reaction evidence="8">
        <text>2-deoxy-D-ribose 5-phosphate = D-glyceraldehyde 3-phosphate + acetaldehyde</text>
        <dbReference type="Rhea" id="RHEA:12821"/>
        <dbReference type="ChEBI" id="CHEBI:15343"/>
        <dbReference type="ChEBI" id="CHEBI:59776"/>
        <dbReference type="ChEBI" id="CHEBI:62877"/>
        <dbReference type="EC" id="4.1.2.4"/>
    </reaction>
</comment>
<comment type="similarity">
    <text evidence="2">Belongs to the DeoC/FbaB aldolase family. DeoC type 2 subfamily.</text>
</comment>
<dbReference type="Proteomes" id="UP000053240">
    <property type="component" value="Unassembled WGS sequence"/>
</dbReference>
<dbReference type="SMART" id="SM01133">
    <property type="entry name" value="DeoC"/>
    <property type="match status" value="1"/>
</dbReference>
<dbReference type="InterPro" id="IPR013785">
    <property type="entry name" value="Aldolase_TIM"/>
</dbReference>
<evidence type="ECO:0000256" key="6">
    <source>
        <dbReference type="ARBA" id="ARBA00031814"/>
    </source>
</evidence>
<dbReference type="GO" id="GO:0046386">
    <property type="term" value="P:deoxyribose phosphate catabolic process"/>
    <property type="evidence" value="ECO:0007669"/>
    <property type="project" value="UniProtKB-UniPathway"/>
</dbReference>
<accession>A0A194R641</accession>
<sequence>MQSSIKNIITSLCLSAVEHMLSPIPSTVCGPLLFRIQQFPATRSRAMDIISEKFMNNVYVNKNSLENQIRCILNDYPVVENETLKPWLLQIISVIDLTTLSGDDTRSNVIRLCQKAANPLKCDLLNKLGIDNNKLKTAAVCVYPARVPDAYDIIKQMGLTDTIQIASAILITQVYKASMISMSAGADFIKTSTGKESVNATLPVGLVMCRAIRNFYQLTGVKVGLKPAGGIKTARDAINWLVLVYTELGPEWITPDLFRIGASSLLDVVEKSLDNCTKVAPKGDLR</sequence>
<evidence type="ECO:0000256" key="1">
    <source>
        <dbReference type="ARBA" id="ARBA00004816"/>
    </source>
</evidence>
<dbReference type="AlphaFoldDB" id="A0A194R641"/>
<dbReference type="UniPathway" id="UPA00002">
    <property type="reaction ID" value="UER00468"/>
</dbReference>
<dbReference type="PANTHER" id="PTHR10889">
    <property type="entry name" value="DEOXYRIBOSE-PHOSPHATE ALDOLASE"/>
    <property type="match status" value="1"/>
</dbReference>
<dbReference type="GO" id="GO:0009264">
    <property type="term" value="P:deoxyribonucleotide catabolic process"/>
    <property type="evidence" value="ECO:0007669"/>
    <property type="project" value="InterPro"/>
</dbReference>
<dbReference type="SUPFAM" id="SSF51569">
    <property type="entry name" value="Aldolase"/>
    <property type="match status" value="1"/>
</dbReference>
<dbReference type="GO" id="GO:0004139">
    <property type="term" value="F:deoxyribose-phosphate aldolase activity"/>
    <property type="evidence" value="ECO:0007669"/>
    <property type="project" value="UniProtKB-EC"/>
</dbReference>
<keyword evidence="4" id="KW-0456">Lyase</keyword>
<dbReference type="PANTHER" id="PTHR10889:SF3">
    <property type="entry name" value="DEOXYRIBOSE-PHOSPHATE ALDOLASE"/>
    <property type="match status" value="1"/>
</dbReference>
<dbReference type="Gene3D" id="3.20.20.70">
    <property type="entry name" value="Aldolase class I"/>
    <property type="match status" value="2"/>
</dbReference>
<organism evidence="9 10">
    <name type="scientific">Papilio machaon</name>
    <name type="common">Old World swallowtail butterfly</name>
    <dbReference type="NCBI Taxonomy" id="76193"/>
    <lineage>
        <taxon>Eukaryota</taxon>
        <taxon>Metazoa</taxon>
        <taxon>Ecdysozoa</taxon>
        <taxon>Arthropoda</taxon>
        <taxon>Hexapoda</taxon>
        <taxon>Insecta</taxon>
        <taxon>Pterygota</taxon>
        <taxon>Neoptera</taxon>
        <taxon>Endopterygota</taxon>
        <taxon>Lepidoptera</taxon>
        <taxon>Glossata</taxon>
        <taxon>Ditrysia</taxon>
        <taxon>Papilionoidea</taxon>
        <taxon>Papilionidae</taxon>
        <taxon>Papilioninae</taxon>
        <taxon>Papilio</taxon>
    </lineage>
</organism>
<evidence type="ECO:0000256" key="2">
    <source>
        <dbReference type="ARBA" id="ARBA00009473"/>
    </source>
</evidence>
<comment type="pathway">
    <text evidence="1">Carbohydrate degradation; 2-deoxy-D-ribose 1-phosphate degradation; D-glyceraldehyde 3-phosphate and acetaldehyde from 2-deoxy-alpha-D-ribose 1-phosphate: step 2/2.</text>
</comment>
<keyword evidence="10" id="KW-1185">Reference proteome</keyword>
<keyword evidence="5" id="KW-0704">Schiff base</keyword>